<dbReference type="Pfam" id="PF00916">
    <property type="entry name" value="Sulfate_transp"/>
    <property type="match status" value="1"/>
</dbReference>
<keyword evidence="10" id="KW-1185">Reference proteome</keyword>
<feature type="transmembrane region" description="Helical" evidence="7">
    <location>
        <begin position="323"/>
        <end position="348"/>
    </location>
</feature>
<evidence type="ECO:0000256" key="7">
    <source>
        <dbReference type="SAM" id="Phobius"/>
    </source>
</evidence>
<dbReference type="GO" id="GO:0055085">
    <property type="term" value="P:transmembrane transport"/>
    <property type="evidence" value="ECO:0007669"/>
    <property type="project" value="InterPro"/>
</dbReference>
<dbReference type="NCBIfam" id="TIGR00815">
    <property type="entry name" value="sulP"/>
    <property type="match status" value="1"/>
</dbReference>
<comment type="subcellular location">
    <subcellularLocation>
        <location evidence="1">Membrane</location>
        <topology evidence="1">Multi-pass membrane protein</topology>
    </subcellularLocation>
</comment>
<evidence type="ECO:0000256" key="2">
    <source>
        <dbReference type="ARBA" id="ARBA00022692"/>
    </source>
</evidence>
<evidence type="ECO:0000256" key="5">
    <source>
        <dbReference type="SAM" id="Coils"/>
    </source>
</evidence>
<feature type="transmembrane region" description="Helical" evidence="7">
    <location>
        <begin position="518"/>
        <end position="540"/>
    </location>
</feature>
<evidence type="ECO:0000313" key="10">
    <source>
        <dbReference type="Proteomes" id="UP001178507"/>
    </source>
</evidence>
<dbReference type="GO" id="GO:0016020">
    <property type="term" value="C:membrane"/>
    <property type="evidence" value="ECO:0007669"/>
    <property type="project" value="UniProtKB-SubCell"/>
</dbReference>
<dbReference type="Proteomes" id="UP001178507">
    <property type="component" value="Unassembled WGS sequence"/>
</dbReference>
<dbReference type="AlphaFoldDB" id="A0AA36J486"/>
<organism evidence="9 10">
    <name type="scientific">Effrenium voratum</name>
    <dbReference type="NCBI Taxonomy" id="2562239"/>
    <lineage>
        <taxon>Eukaryota</taxon>
        <taxon>Sar</taxon>
        <taxon>Alveolata</taxon>
        <taxon>Dinophyceae</taxon>
        <taxon>Suessiales</taxon>
        <taxon>Symbiodiniaceae</taxon>
        <taxon>Effrenium</taxon>
    </lineage>
</organism>
<keyword evidence="2 7" id="KW-0812">Transmembrane</keyword>
<keyword evidence="5" id="KW-0175">Coiled coil</keyword>
<keyword evidence="4 7" id="KW-0472">Membrane</keyword>
<protein>
    <recommendedName>
        <fullName evidence="8">STAS domain-containing protein</fullName>
    </recommendedName>
</protein>
<evidence type="ECO:0000313" key="9">
    <source>
        <dbReference type="EMBL" id="CAJ1398265.1"/>
    </source>
</evidence>
<feature type="region of interest" description="Disordered" evidence="6">
    <location>
        <begin position="1"/>
        <end position="37"/>
    </location>
</feature>
<sequence>MDSQSPAAELQRATVRFCEEETSDSEDEEAALPPASSSLFTRANCQTRYMSQSDSKTAAALLLLRQRQIALGDLISGDCLKFLAEDENLSDSEEEEDLSKLMRMDRKLSLKEYQNRRHLLRPLRSKSQETLRARVFQRLPLSRLCQEATWGSCLSDAVAGLTVGVMGVPESLSYANIASLPFEYGLYALVVPQFIYSLLGQSRQLMVGPVAMLSLLLHAGLEGGLDEHQCPLWYNQTRGELELQSEVCREKYIDMAMLMSMMSGCVLLLACVLQLGFLLKFLGHPVVSGFSSGSAIVIMMSQLKNFLGVKVPESEFPILMLYYYARAVPHCQPVTLGLGLLFTLGLLCLRKLGQRFKLRVLGSLGPLLSCALGVLLIYLCKPLQDLPGLEYMGEIPGGNLPLSVSSFSRWTWWDVKCNLPFSLSVALIGFLEAFATAQSLAKQHGQQLSSSQEMLALGAANILGSVWTAYPSSGSFSRSAVCNSTGGSSQLAGLVSAGLSLLALLYLTPLFYYLPKFVLAAIVVSSVTKLVAYDVAISLFKVKKSDFLMWVTAFLGTLCLGPLLGIGLAVLLSLAVVIYESVHPQIQVLWRIEGTNSYRSIQQDPNGAFIDGVFIVRIGGSLYFANVAYVEETLLTFIEDINAISKMEYLILDFTPVTTADFSAMEALRDVVQDFRHKGVQVAFTCMGDRLERGFQRFGLMDFLSEEWCFPSVHEAVVYCICRCNKDPKGSFQQEMETALRELERAEAQVRQLRNLQGRT</sequence>
<feature type="transmembrane region" description="Helical" evidence="7">
    <location>
        <begin position="547"/>
        <end position="579"/>
    </location>
</feature>
<dbReference type="PROSITE" id="PS50801">
    <property type="entry name" value="STAS"/>
    <property type="match status" value="1"/>
</dbReference>
<dbReference type="PANTHER" id="PTHR11814">
    <property type="entry name" value="SULFATE TRANSPORTER"/>
    <property type="match status" value="1"/>
</dbReference>
<feature type="compositionally biased region" description="Acidic residues" evidence="6">
    <location>
        <begin position="20"/>
        <end position="30"/>
    </location>
</feature>
<accession>A0AA36J486</accession>
<dbReference type="SUPFAM" id="SSF52091">
    <property type="entry name" value="SpoIIaa-like"/>
    <property type="match status" value="1"/>
</dbReference>
<dbReference type="CDD" id="cd07042">
    <property type="entry name" value="STAS_SulP_like_sulfate_transporter"/>
    <property type="match status" value="1"/>
</dbReference>
<evidence type="ECO:0000256" key="1">
    <source>
        <dbReference type="ARBA" id="ARBA00004141"/>
    </source>
</evidence>
<feature type="coiled-coil region" evidence="5">
    <location>
        <begin position="729"/>
        <end position="756"/>
    </location>
</feature>
<evidence type="ECO:0000256" key="6">
    <source>
        <dbReference type="SAM" id="MobiDB-lite"/>
    </source>
</evidence>
<name>A0AA36J486_9DINO</name>
<dbReference type="InterPro" id="IPR002645">
    <property type="entry name" value="STAS_dom"/>
</dbReference>
<dbReference type="Pfam" id="PF01740">
    <property type="entry name" value="STAS"/>
    <property type="match status" value="1"/>
</dbReference>
<proteinExistence type="predicted"/>
<gene>
    <name evidence="9" type="ORF">EVOR1521_LOCUS22100</name>
</gene>
<feature type="transmembrane region" description="Helical" evidence="7">
    <location>
        <begin position="360"/>
        <end position="379"/>
    </location>
</feature>
<dbReference type="InterPro" id="IPR001902">
    <property type="entry name" value="SLC26A/SulP_fam"/>
</dbReference>
<keyword evidence="3 7" id="KW-1133">Transmembrane helix</keyword>
<dbReference type="Gene3D" id="3.30.750.24">
    <property type="entry name" value="STAS domain"/>
    <property type="match status" value="1"/>
</dbReference>
<feature type="domain" description="STAS" evidence="8">
    <location>
        <begin position="603"/>
        <end position="720"/>
    </location>
</feature>
<evidence type="ECO:0000256" key="3">
    <source>
        <dbReference type="ARBA" id="ARBA00022989"/>
    </source>
</evidence>
<evidence type="ECO:0000259" key="8">
    <source>
        <dbReference type="PROSITE" id="PS50801"/>
    </source>
</evidence>
<feature type="transmembrane region" description="Helical" evidence="7">
    <location>
        <begin position="255"/>
        <end position="279"/>
    </location>
</feature>
<dbReference type="EMBL" id="CAUJNA010003294">
    <property type="protein sequence ID" value="CAJ1398265.1"/>
    <property type="molecule type" value="Genomic_DNA"/>
</dbReference>
<dbReference type="InterPro" id="IPR036513">
    <property type="entry name" value="STAS_dom_sf"/>
</dbReference>
<dbReference type="InterPro" id="IPR011547">
    <property type="entry name" value="SLC26A/SulP_dom"/>
</dbReference>
<feature type="transmembrane region" description="Helical" evidence="7">
    <location>
        <begin position="491"/>
        <end position="512"/>
    </location>
</feature>
<feature type="transmembrane region" description="Helical" evidence="7">
    <location>
        <begin position="286"/>
        <end position="303"/>
    </location>
</feature>
<feature type="transmembrane region" description="Helical" evidence="7">
    <location>
        <begin position="454"/>
        <end position="470"/>
    </location>
</feature>
<evidence type="ECO:0000256" key="4">
    <source>
        <dbReference type="ARBA" id="ARBA00023136"/>
    </source>
</evidence>
<comment type="caution">
    <text evidence="9">The sequence shown here is derived from an EMBL/GenBank/DDBJ whole genome shotgun (WGS) entry which is preliminary data.</text>
</comment>
<reference evidence="9" key="1">
    <citation type="submission" date="2023-08" db="EMBL/GenBank/DDBJ databases">
        <authorList>
            <person name="Chen Y."/>
            <person name="Shah S."/>
            <person name="Dougan E. K."/>
            <person name="Thang M."/>
            <person name="Chan C."/>
        </authorList>
    </citation>
    <scope>NUCLEOTIDE SEQUENCE</scope>
</reference>